<proteinExistence type="inferred from homology"/>
<dbReference type="Gene3D" id="3.50.50.60">
    <property type="entry name" value="FAD/NAD(P)-binding domain"/>
    <property type="match status" value="1"/>
</dbReference>
<keyword evidence="7" id="KW-0503">Monooxygenase</keyword>
<dbReference type="InterPro" id="IPR020946">
    <property type="entry name" value="Flavin_mOase-like"/>
</dbReference>
<keyword evidence="5 7" id="KW-0560">Oxidoreductase</keyword>
<evidence type="ECO:0000313" key="7">
    <source>
        <dbReference type="EMBL" id="UNI17376.1"/>
    </source>
</evidence>
<feature type="signal peptide" evidence="6">
    <location>
        <begin position="1"/>
        <end position="20"/>
    </location>
</feature>
<sequence>MSMPATVAVVGLGALGLVTLKNLAEKGLDATGFERAHVVGGLWNFKGEGDETTVLESTVSNISKERGCFTDFPFSKGTPTHPEARHVQQYLWDYAAHFGLGPRMRLGTEVLAVERDEASGKWRVETATATGGGGCAAASGVKTTSKETTTEEWWFDKVVFATGINKMPVMPYVEGMEHFEGEVLHSSGYKRPASFQGKTVLIVGFSNSAVDTATTLAGHAKHVYVARRHDAFILPRVVDGKPLDHGFNHRKALVLRAAKAFLPVAASDAMMRRSLTAIHLRGLPNKDDGIDTDSQRPRIPSAVALDLANAPLPTRAPPLVSDSIFHEVLAGRASLVRALRQVEGPRAVLLADGRRIDDLDAIVFCTGYQADYALAGEHDPTREQPAGWAAAAGSNGRRLPRLYRNLFSLDLPHSLAFMGCIAFTNPAFLVYDLASMALARVWAGEAALPPRAVMAASVDAQQARLVRLAQDGAGSVIPGWIDGDEWTAWADEVAGTGVLPRLGYGPAGWSFWLRDRRLCGLLMDGISSPHMYRLFETGKRRAWEGAREEIFRINGKSP</sequence>
<dbReference type="PRINTS" id="PR00370">
    <property type="entry name" value="FMOXYGENASE"/>
</dbReference>
<dbReference type="KEGG" id="ptkz:JDV02_003720"/>
<dbReference type="AlphaFoldDB" id="A0A9Q8VA34"/>
<accession>A0A9Q8VA34</accession>
<name>A0A9Q8VA34_9HYPO</name>
<dbReference type="EC" id="1.14.13.8" evidence="7"/>
<evidence type="ECO:0000313" key="8">
    <source>
        <dbReference type="Proteomes" id="UP000829364"/>
    </source>
</evidence>
<dbReference type="GO" id="GO:0004499">
    <property type="term" value="F:N,N-dimethylaniline monooxygenase activity"/>
    <property type="evidence" value="ECO:0007669"/>
    <property type="project" value="InterPro"/>
</dbReference>
<dbReference type="PANTHER" id="PTHR23023">
    <property type="entry name" value="DIMETHYLANILINE MONOOXYGENASE"/>
    <property type="match status" value="1"/>
</dbReference>
<keyword evidence="3" id="KW-0274">FAD</keyword>
<dbReference type="SUPFAM" id="SSF51905">
    <property type="entry name" value="FAD/NAD(P)-binding domain"/>
    <property type="match status" value="2"/>
</dbReference>
<dbReference type="InterPro" id="IPR000960">
    <property type="entry name" value="Flavin_mOase"/>
</dbReference>
<evidence type="ECO:0000256" key="6">
    <source>
        <dbReference type="SAM" id="SignalP"/>
    </source>
</evidence>
<feature type="chain" id="PRO_5040265421" evidence="6">
    <location>
        <begin position="21"/>
        <end position="558"/>
    </location>
</feature>
<comment type="similarity">
    <text evidence="1">Belongs to the FMO family.</text>
</comment>
<evidence type="ECO:0000256" key="5">
    <source>
        <dbReference type="ARBA" id="ARBA00023002"/>
    </source>
</evidence>
<dbReference type="GeneID" id="72065676"/>
<evidence type="ECO:0000256" key="4">
    <source>
        <dbReference type="ARBA" id="ARBA00022857"/>
    </source>
</evidence>
<evidence type="ECO:0000256" key="2">
    <source>
        <dbReference type="ARBA" id="ARBA00022630"/>
    </source>
</evidence>
<evidence type="ECO:0000256" key="3">
    <source>
        <dbReference type="ARBA" id="ARBA00022827"/>
    </source>
</evidence>
<dbReference type="RefSeq" id="XP_047840857.1">
    <property type="nucleotide sequence ID" value="XM_047984882.1"/>
</dbReference>
<dbReference type="Proteomes" id="UP000829364">
    <property type="component" value="Chromosome 3"/>
</dbReference>
<dbReference type="OrthoDB" id="66881at2759"/>
<keyword evidence="8" id="KW-1185">Reference proteome</keyword>
<dbReference type="Pfam" id="PF00743">
    <property type="entry name" value="FMO-like"/>
    <property type="match status" value="2"/>
</dbReference>
<dbReference type="PIRSF" id="PIRSF000332">
    <property type="entry name" value="FMO"/>
    <property type="match status" value="1"/>
</dbReference>
<dbReference type="EMBL" id="CP086356">
    <property type="protein sequence ID" value="UNI17376.1"/>
    <property type="molecule type" value="Genomic_DNA"/>
</dbReference>
<organism evidence="7 8">
    <name type="scientific">Purpureocillium takamizusanense</name>
    <dbReference type="NCBI Taxonomy" id="2060973"/>
    <lineage>
        <taxon>Eukaryota</taxon>
        <taxon>Fungi</taxon>
        <taxon>Dikarya</taxon>
        <taxon>Ascomycota</taxon>
        <taxon>Pezizomycotina</taxon>
        <taxon>Sordariomycetes</taxon>
        <taxon>Hypocreomycetidae</taxon>
        <taxon>Hypocreales</taxon>
        <taxon>Ophiocordycipitaceae</taxon>
        <taxon>Purpureocillium</taxon>
    </lineage>
</organism>
<gene>
    <name evidence="7" type="ORF">JDV02_003720</name>
</gene>
<keyword evidence="2" id="KW-0285">Flavoprotein</keyword>
<dbReference type="GO" id="GO:0050660">
    <property type="term" value="F:flavin adenine dinucleotide binding"/>
    <property type="evidence" value="ECO:0007669"/>
    <property type="project" value="InterPro"/>
</dbReference>
<evidence type="ECO:0000256" key="1">
    <source>
        <dbReference type="ARBA" id="ARBA00009183"/>
    </source>
</evidence>
<keyword evidence="4" id="KW-0521">NADP</keyword>
<protein>
    <submittedName>
        <fullName evidence="7">Flavin-containing monooxygenase</fullName>
        <ecNumber evidence="7">1.14.13.8</ecNumber>
    </submittedName>
</protein>
<keyword evidence="6" id="KW-0732">Signal</keyword>
<dbReference type="GO" id="GO:0050661">
    <property type="term" value="F:NADP binding"/>
    <property type="evidence" value="ECO:0007669"/>
    <property type="project" value="InterPro"/>
</dbReference>
<dbReference type="InterPro" id="IPR036188">
    <property type="entry name" value="FAD/NAD-bd_sf"/>
</dbReference>
<dbReference type="InterPro" id="IPR050346">
    <property type="entry name" value="FMO-like"/>
</dbReference>
<reference evidence="7" key="1">
    <citation type="submission" date="2021-11" db="EMBL/GenBank/DDBJ databases">
        <title>Purpureocillium_takamizusanense_genome.</title>
        <authorList>
            <person name="Nguyen N.-H."/>
        </authorList>
    </citation>
    <scope>NUCLEOTIDE SEQUENCE</scope>
    <source>
        <strain evidence="7">PT3</strain>
    </source>
</reference>